<protein>
    <submittedName>
        <fullName evidence="2">Nuclear transport factor 2 family protein</fullName>
    </submittedName>
</protein>
<name>A0ABT5WTJ1_9SPHN</name>
<keyword evidence="3" id="KW-1185">Reference proteome</keyword>
<evidence type="ECO:0000313" key="3">
    <source>
        <dbReference type="Proteomes" id="UP001216253"/>
    </source>
</evidence>
<sequence length="161" mass="18014">MGNLTATPPALRAELEDWYANYAEIIDDKRPNDWVSSFAETGVYAVGTHNNVSTTGAWWYTDHGVVYLKERAAYNGGYFWHTPQRTLLMISNILAQEEADGKVVSRAAFAMFAADRHQASQVHVTGRYSDVFVRQEGRLVFAEHRAVIDGETVPANMGVFL</sequence>
<comment type="caution">
    <text evidence="2">The sequence shown here is derived from an EMBL/GenBank/DDBJ whole genome shotgun (WGS) entry which is preliminary data.</text>
</comment>
<evidence type="ECO:0000259" key="1">
    <source>
        <dbReference type="Pfam" id="PF13577"/>
    </source>
</evidence>
<organism evidence="2 3">
    <name type="scientific">Novosphingobium album</name>
    <name type="common">ex Liu et al. 2023</name>
    <dbReference type="NCBI Taxonomy" id="3031130"/>
    <lineage>
        <taxon>Bacteria</taxon>
        <taxon>Pseudomonadati</taxon>
        <taxon>Pseudomonadota</taxon>
        <taxon>Alphaproteobacteria</taxon>
        <taxon>Sphingomonadales</taxon>
        <taxon>Sphingomonadaceae</taxon>
        <taxon>Novosphingobium</taxon>
    </lineage>
</organism>
<dbReference type="EMBL" id="JARESE010000053">
    <property type="protein sequence ID" value="MDE8653202.1"/>
    <property type="molecule type" value="Genomic_DNA"/>
</dbReference>
<dbReference type="InterPro" id="IPR032710">
    <property type="entry name" value="NTF2-like_dom_sf"/>
</dbReference>
<evidence type="ECO:0000313" key="2">
    <source>
        <dbReference type="EMBL" id="MDE8653202.1"/>
    </source>
</evidence>
<dbReference type="Pfam" id="PF13577">
    <property type="entry name" value="SnoaL_4"/>
    <property type="match status" value="1"/>
</dbReference>
<dbReference type="Proteomes" id="UP001216253">
    <property type="component" value="Unassembled WGS sequence"/>
</dbReference>
<feature type="domain" description="SnoaL-like" evidence="1">
    <location>
        <begin position="12"/>
        <end position="143"/>
    </location>
</feature>
<dbReference type="InterPro" id="IPR037401">
    <property type="entry name" value="SnoaL-like"/>
</dbReference>
<proteinExistence type="predicted"/>
<reference evidence="2 3" key="1">
    <citation type="submission" date="2023-03" db="EMBL/GenBank/DDBJ databases">
        <title>NovoSphingobium album sp. nov. isolated from polycyclic aromatic hydrocarbons- and heavy-metal polluted soil.</title>
        <authorList>
            <person name="Liu Z."/>
            <person name="Wang K."/>
        </authorList>
    </citation>
    <scope>NUCLEOTIDE SEQUENCE [LARGE SCALE GENOMIC DNA]</scope>
    <source>
        <strain evidence="2 3">H3SJ31-1</strain>
    </source>
</reference>
<dbReference type="Gene3D" id="3.10.450.50">
    <property type="match status" value="1"/>
</dbReference>
<dbReference type="SUPFAM" id="SSF54427">
    <property type="entry name" value="NTF2-like"/>
    <property type="match status" value="1"/>
</dbReference>
<accession>A0ABT5WTJ1</accession>
<gene>
    <name evidence="2" type="ORF">PYV00_15990</name>
</gene>